<accession>A0A069DZN2</accession>
<dbReference type="GO" id="GO:0000379">
    <property type="term" value="P:tRNA-type intron splice site recognition and cleavage"/>
    <property type="evidence" value="ECO:0007669"/>
    <property type="project" value="TreeGrafter"/>
</dbReference>
<name>A0A069DZN2_9HEMI</name>
<dbReference type="PANTHER" id="PTHR21027">
    <property type="entry name" value="TRNA-SPLICING ENDONUCLEASE SUBUNIT SEN54"/>
    <property type="match status" value="1"/>
</dbReference>
<dbReference type="GO" id="GO:0004519">
    <property type="term" value="F:endonuclease activity"/>
    <property type="evidence" value="ECO:0007669"/>
    <property type="project" value="UniProtKB-KW"/>
</dbReference>
<keyword evidence="2" id="KW-0819">tRNA processing</keyword>
<dbReference type="InterPro" id="IPR024337">
    <property type="entry name" value="tRNA_splic_suSen54"/>
</dbReference>
<feature type="domain" description="tRNA-splicing endonuclease subunit Sen54 N-terminal" evidence="3">
    <location>
        <begin position="52"/>
        <end position="113"/>
    </location>
</feature>
<evidence type="ECO:0000256" key="2">
    <source>
        <dbReference type="ARBA" id="ARBA00022694"/>
    </source>
</evidence>
<protein>
    <submittedName>
        <fullName evidence="4">Putative trna-splicing endonuclease subunit sen54</fullName>
    </submittedName>
</protein>
<proteinExistence type="evidence at transcript level"/>
<dbReference type="Pfam" id="PF12928">
    <property type="entry name" value="tRNA_int_end_N2"/>
    <property type="match status" value="1"/>
</dbReference>
<keyword evidence="4" id="KW-0255">Endonuclease</keyword>
<dbReference type="AlphaFoldDB" id="A0A069DZN2"/>
<dbReference type="PANTHER" id="PTHR21027:SF1">
    <property type="entry name" value="TRNA-SPLICING ENDONUCLEASE SUBUNIT SEN54"/>
    <property type="match status" value="1"/>
</dbReference>
<dbReference type="GO" id="GO:0000214">
    <property type="term" value="C:tRNA-intron endonuclease complex"/>
    <property type="evidence" value="ECO:0007669"/>
    <property type="project" value="TreeGrafter"/>
</dbReference>
<dbReference type="EMBL" id="GBGD01000345">
    <property type="protein sequence ID" value="JAC88544.1"/>
    <property type="molecule type" value="mRNA"/>
</dbReference>
<reference evidence="4" key="1">
    <citation type="journal article" date="2015" name="J. Med. Entomol.">
        <title>A Deep Insight Into the Sialotranscriptome of the Chagas Disease Vector, Panstrongylus megistus (Hemiptera: Heteroptera).</title>
        <authorList>
            <person name="Ribeiro J.M."/>
            <person name="Schwarz A."/>
            <person name="Francischetti I.M."/>
        </authorList>
    </citation>
    <scope>NUCLEOTIDE SEQUENCE</scope>
    <source>
        <tissue evidence="4">Salivary glands</tissue>
    </source>
</reference>
<evidence type="ECO:0000256" key="1">
    <source>
        <dbReference type="ARBA" id="ARBA00005736"/>
    </source>
</evidence>
<sequence>KLLSGSEIIHQKLNGPKELPTSGWKEYCPSNSWLEQKQIQASLEDKYVTVGVERIEKQSNLAQAEWISERKKAKVLKTVGKHWEVVGHHEDNEHWLLPEEALYLIEINVLELFHDGVPVSVEHAYALLLSESNNCTLPEYRVYSYLSRRGYKLIRHAEDITVTRYEKQVHLDQVLETHKRSIPIVVSEQNPKTIKQLPIDIKIPESIIRDDSSIKEVSTNITPCRSKRAISDSEDVCIIEDNIEIIEIEDGAHKKISCNKPNESCTPAKQPKNQLVKSKISECFIIIDEELEGKVGKTGVKHEQSDTSDSGSDDDVILVNSIRLESRQWYKPLRKCLVPTEPVFVDLSDDNATEIKLEKNDGRNESLKILANKSRKDILDEMTNAKSGISYIKSPSACFLPKEIVPRHSQYKVNLNMRQEPTIQHSENFYVPNRRQQQFYNPNFSVNQMNNTFFGDNVLMQACEMRAMAISMIQAASSLMSAVNNTQAQPSPPLVNDIHIPPFYNSAQFPNPNYQPRLFNNLFNSNNLFNNSFYNNPRNTFLSRNPYGRRNFRFRGHRNNNNRAFSSYQKQLSRYSNKVSNSNNAHEIVLIDSDDDSFSEQTGKRGRKHHEIPPKKGKFIKPIEIIDLCEEKIVKNEPSVSNKNVTDKQASSYIIEHDYGSDQTDTDQKSDILMECKQETVDTDAVESSQRVYTTIVDLKSEEANLQNIEESEIKTEKFVSSEVVNTEKEIEYTSKLELQNKNSELIDKQSSESPRSSMEIISSESPRIIEESNDSETVDVLVESNVFEIEACIPEKELSASIGEQPTSWQQFKERTDQVGTPEDEEIRNVENISALTQPDHNRDIASLMKNLQIFQIIDTENNEKKEKLKISFDAYLPTDHFKKSLKMLPKFRIIVVKSTDSLPSALEIDVLKSSYQDGILILYALVYDDTIAFYYYDNISLPNYYDN</sequence>
<dbReference type="InterPro" id="IPR024336">
    <property type="entry name" value="tRNA_splic_suSen54_N"/>
</dbReference>
<keyword evidence="4" id="KW-0540">Nuclease</keyword>
<organism evidence="4">
    <name type="scientific">Panstrongylus megistus</name>
    <dbReference type="NCBI Taxonomy" id="65343"/>
    <lineage>
        <taxon>Eukaryota</taxon>
        <taxon>Metazoa</taxon>
        <taxon>Ecdysozoa</taxon>
        <taxon>Arthropoda</taxon>
        <taxon>Hexapoda</taxon>
        <taxon>Insecta</taxon>
        <taxon>Pterygota</taxon>
        <taxon>Neoptera</taxon>
        <taxon>Paraneoptera</taxon>
        <taxon>Hemiptera</taxon>
        <taxon>Heteroptera</taxon>
        <taxon>Panheteroptera</taxon>
        <taxon>Cimicomorpha</taxon>
        <taxon>Reduviidae</taxon>
        <taxon>Triatominae</taxon>
        <taxon>Panstrongylus</taxon>
    </lineage>
</organism>
<keyword evidence="4" id="KW-0378">Hydrolase</keyword>
<evidence type="ECO:0000313" key="4">
    <source>
        <dbReference type="EMBL" id="JAC88544.1"/>
    </source>
</evidence>
<evidence type="ECO:0000259" key="3">
    <source>
        <dbReference type="Pfam" id="PF12928"/>
    </source>
</evidence>
<dbReference type="Gene3D" id="3.40.1350.150">
    <property type="match status" value="1"/>
</dbReference>
<comment type="similarity">
    <text evidence="1">Belongs to the SEN54 family.</text>
</comment>
<feature type="non-terminal residue" evidence="4">
    <location>
        <position position="1"/>
    </location>
</feature>